<evidence type="ECO:0000256" key="9">
    <source>
        <dbReference type="ARBA" id="ARBA00031449"/>
    </source>
</evidence>
<dbReference type="EMBL" id="CP001344">
    <property type="protein sequence ID" value="ACL47497.1"/>
    <property type="molecule type" value="Genomic_DNA"/>
</dbReference>
<dbReference type="GO" id="GO:0046872">
    <property type="term" value="F:metal ion binding"/>
    <property type="evidence" value="ECO:0007669"/>
    <property type="project" value="UniProtKB-KW"/>
</dbReference>
<gene>
    <name evidence="11" type="ordered locus">Cyan7425_5204</name>
</gene>
<dbReference type="SUPFAM" id="SSF55620">
    <property type="entry name" value="Tetrahydrobiopterin biosynthesis enzymes-like"/>
    <property type="match status" value="1"/>
</dbReference>
<protein>
    <recommendedName>
        <fullName evidence="5">6-carboxy-5,6,7,8-tetrahydropterin synthase</fullName>
        <ecNumber evidence="4">4.1.2.50</ecNumber>
    </recommendedName>
    <alternativeName>
        <fullName evidence="9">Queuosine biosynthesis protein QueD</fullName>
    </alternativeName>
</protein>
<evidence type="ECO:0000256" key="7">
    <source>
        <dbReference type="ARBA" id="ARBA00022833"/>
    </source>
</evidence>
<dbReference type="UniPathway" id="UPA00391"/>
<evidence type="ECO:0000256" key="2">
    <source>
        <dbReference type="ARBA" id="ARBA00005061"/>
    </source>
</evidence>
<proteinExistence type="inferred from homology"/>
<dbReference type="eggNOG" id="COG0720">
    <property type="taxonomic scope" value="Bacteria"/>
</dbReference>
<evidence type="ECO:0000256" key="1">
    <source>
        <dbReference type="ARBA" id="ARBA00001947"/>
    </source>
</evidence>
<dbReference type="Gene3D" id="3.30.479.10">
    <property type="entry name" value="6-pyruvoyl tetrahydropterin synthase/QueD"/>
    <property type="match status" value="1"/>
</dbReference>
<evidence type="ECO:0000313" key="11">
    <source>
        <dbReference type="EMBL" id="ACL47497.1"/>
    </source>
</evidence>
<name>B8HQA0_CYAP4</name>
<comment type="pathway">
    <text evidence="2">Purine metabolism; 7-cyano-7-deazaguanine biosynthesis.</text>
</comment>
<dbReference type="GO" id="GO:0070497">
    <property type="term" value="F:6-carboxytetrahydropterin synthase activity"/>
    <property type="evidence" value="ECO:0007669"/>
    <property type="project" value="UniProtKB-EC"/>
</dbReference>
<organism evidence="11">
    <name type="scientific">Cyanothece sp. (strain PCC 7425 / ATCC 29141)</name>
    <dbReference type="NCBI Taxonomy" id="395961"/>
    <lineage>
        <taxon>Bacteria</taxon>
        <taxon>Bacillati</taxon>
        <taxon>Cyanobacteriota</taxon>
        <taxon>Cyanophyceae</taxon>
        <taxon>Gomontiellales</taxon>
        <taxon>Cyanothecaceae</taxon>
        <taxon>Cyanothece</taxon>
    </lineage>
</organism>
<dbReference type="AlphaFoldDB" id="B8HQA0"/>
<evidence type="ECO:0000256" key="10">
    <source>
        <dbReference type="ARBA" id="ARBA00048807"/>
    </source>
</evidence>
<dbReference type="InterPro" id="IPR007115">
    <property type="entry name" value="6-PTP_synth/QueD"/>
</dbReference>
<dbReference type="STRING" id="395961.Cyan7425_5204"/>
<dbReference type="EC" id="4.1.2.50" evidence="4"/>
<dbReference type="HOGENOM" id="CLU_111016_1_1_3"/>
<evidence type="ECO:0000256" key="8">
    <source>
        <dbReference type="ARBA" id="ARBA00023239"/>
    </source>
</evidence>
<comment type="cofactor">
    <cofactor evidence="1">
        <name>Zn(2+)</name>
        <dbReference type="ChEBI" id="CHEBI:29105"/>
    </cofactor>
</comment>
<reference evidence="11" key="1">
    <citation type="submission" date="2009-01" db="EMBL/GenBank/DDBJ databases">
        <title>Complete sequence of chromosome Cyanothece sp. PCC 7425.</title>
        <authorList>
            <consortium name="US DOE Joint Genome Institute"/>
            <person name="Lucas S."/>
            <person name="Copeland A."/>
            <person name="Lapidus A."/>
            <person name="Glavina del Rio T."/>
            <person name="Dalin E."/>
            <person name="Tice H."/>
            <person name="Bruce D."/>
            <person name="Goodwin L."/>
            <person name="Pitluck S."/>
            <person name="Sims D."/>
            <person name="Meineke L."/>
            <person name="Brettin T."/>
            <person name="Detter J.C."/>
            <person name="Han C."/>
            <person name="Larimer F."/>
            <person name="Land M."/>
            <person name="Hauser L."/>
            <person name="Kyrpides N."/>
            <person name="Ovchinnikova G."/>
            <person name="Liberton M."/>
            <person name="Stoeckel J."/>
            <person name="Banerjee A."/>
            <person name="Singh A."/>
            <person name="Page L."/>
            <person name="Sato H."/>
            <person name="Zhao L."/>
            <person name="Sherman L."/>
            <person name="Pakrasi H."/>
            <person name="Richardson P."/>
        </authorList>
    </citation>
    <scope>NUCLEOTIDE SEQUENCE</scope>
    <source>
        <strain evidence="11">PCC 7425</strain>
    </source>
</reference>
<evidence type="ECO:0000256" key="4">
    <source>
        <dbReference type="ARBA" id="ARBA00012982"/>
    </source>
</evidence>
<evidence type="ECO:0000256" key="3">
    <source>
        <dbReference type="ARBA" id="ARBA00008900"/>
    </source>
</evidence>
<keyword evidence="8" id="KW-0456">Lyase</keyword>
<keyword evidence="6" id="KW-0479">Metal-binding</keyword>
<dbReference type="PANTHER" id="PTHR12589">
    <property type="entry name" value="PYRUVOYL TETRAHYDROBIOPTERIN SYNTHASE"/>
    <property type="match status" value="1"/>
</dbReference>
<comment type="catalytic activity">
    <reaction evidence="10">
        <text>7,8-dihydroneopterin 3'-triphosphate + H2O = 6-carboxy-5,6,7,8-tetrahydropterin + triphosphate + acetaldehyde + 2 H(+)</text>
        <dbReference type="Rhea" id="RHEA:27966"/>
        <dbReference type="ChEBI" id="CHEBI:15343"/>
        <dbReference type="ChEBI" id="CHEBI:15377"/>
        <dbReference type="ChEBI" id="CHEBI:15378"/>
        <dbReference type="ChEBI" id="CHEBI:18036"/>
        <dbReference type="ChEBI" id="CHEBI:58462"/>
        <dbReference type="ChEBI" id="CHEBI:61032"/>
        <dbReference type="EC" id="4.1.2.50"/>
    </reaction>
</comment>
<evidence type="ECO:0000256" key="5">
    <source>
        <dbReference type="ARBA" id="ARBA00018141"/>
    </source>
</evidence>
<comment type="similarity">
    <text evidence="3">Belongs to the PTPS family. QueD subfamily.</text>
</comment>
<dbReference type="OrthoDB" id="9804698at2"/>
<dbReference type="Pfam" id="PF01242">
    <property type="entry name" value="PTPS"/>
    <property type="match status" value="1"/>
</dbReference>
<accession>B8HQA0</accession>
<sequence length="146" mass="16795">MYRLEIRHNAEAAHRFFQADNSLKCRSIHGHSWSVILTLKAEKLDAQGMVIEFGQLKTAWRSWLDAHLDHTLMLHEQDPLVAVLQATDPQLRLFLLPLDPTTENLARVLAEQAERVLEQLGYFPPTVQVERLRLEETSVNAAEYVL</sequence>
<dbReference type="KEGG" id="cyn:Cyan7425_5204"/>
<dbReference type="PANTHER" id="PTHR12589:SF7">
    <property type="entry name" value="6-PYRUVOYL TETRAHYDROBIOPTERIN SYNTHASE"/>
    <property type="match status" value="1"/>
</dbReference>
<evidence type="ECO:0000256" key="6">
    <source>
        <dbReference type="ARBA" id="ARBA00022723"/>
    </source>
</evidence>
<dbReference type="InterPro" id="IPR038418">
    <property type="entry name" value="6-PTP_synth/QueD_sf"/>
</dbReference>
<keyword evidence="7" id="KW-0862">Zinc</keyword>